<dbReference type="GO" id="GO:0051087">
    <property type="term" value="F:protein-folding chaperone binding"/>
    <property type="evidence" value="ECO:0007669"/>
    <property type="project" value="InterPro"/>
</dbReference>
<keyword evidence="3" id="KW-1185">Reference proteome</keyword>
<dbReference type="PANTHER" id="PTHR12334">
    <property type="entry name" value="BAG FAMILY MOLECULAR CHAPERONE REGULATOR 2"/>
    <property type="match status" value="1"/>
</dbReference>
<dbReference type="EMBL" id="JAPWTK010000165">
    <property type="protein sequence ID" value="KAJ8947267.1"/>
    <property type="molecule type" value="Genomic_DNA"/>
</dbReference>
<name>A0AAV8Y711_9CUCU</name>
<dbReference type="GO" id="GO:0050821">
    <property type="term" value="P:protein stabilization"/>
    <property type="evidence" value="ECO:0007669"/>
    <property type="project" value="TreeGrafter"/>
</dbReference>
<dbReference type="PANTHER" id="PTHR12334:SF6">
    <property type="entry name" value="BAG FAMILY MOLECULAR CHAPERONE REGULATOR 2"/>
    <property type="match status" value="1"/>
</dbReference>
<dbReference type="GO" id="GO:0000774">
    <property type="term" value="F:adenyl-nucleotide exchange factor activity"/>
    <property type="evidence" value="ECO:0007669"/>
    <property type="project" value="InterPro"/>
</dbReference>
<keyword evidence="1" id="KW-0175">Coiled coil</keyword>
<dbReference type="InterPro" id="IPR037689">
    <property type="entry name" value="BAG2"/>
</dbReference>
<evidence type="ECO:0000256" key="1">
    <source>
        <dbReference type="SAM" id="Coils"/>
    </source>
</evidence>
<reference evidence="2" key="1">
    <citation type="journal article" date="2023" name="Insect Mol. Biol.">
        <title>Genome sequencing provides insights into the evolution of gene families encoding plant cell wall-degrading enzymes in longhorned beetles.</title>
        <authorList>
            <person name="Shin N.R."/>
            <person name="Okamura Y."/>
            <person name="Kirsch R."/>
            <person name="Pauchet Y."/>
        </authorList>
    </citation>
    <scope>NUCLEOTIDE SEQUENCE</scope>
    <source>
        <strain evidence="2">AMC_N1</strain>
    </source>
</reference>
<evidence type="ECO:0000313" key="2">
    <source>
        <dbReference type="EMBL" id="KAJ8947267.1"/>
    </source>
</evidence>
<accession>A0AAV8Y711</accession>
<protein>
    <recommendedName>
        <fullName evidence="4">BAG family molecular chaperone regulator 2</fullName>
    </recommendedName>
</protein>
<dbReference type="Proteomes" id="UP001162162">
    <property type="component" value="Unassembled WGS sequence"/>
</dbReference>
<proteinExistence type="predicted"/>
<evidence type="ECO:0008006" key="4">
    <source>
        <dbReference type="Google" id="ProtNLM"/>
    </source>
</evidence>
<comment type="caution">
    <text evidence="2">The sequence shown here is derived from an EMBL/GenBank/DDBJ whole genome shotgun (WGS) entry which is preliminary data.</text>
</comment>
<gene>
    <name evidence="2" type="ORF">NQ318_014163</name>
</gene>
<organism evidence="2 3">
    <name type="scientific">Aromia moschata</name>
    <dbReference type="NCBI Taxonomy" id="1265417"/>
    <lineage>
        <taxon>Eukaryota</taxon>
        <taxon>Metazoa</taxon>
        <taxon>Ecdysozoa</taxon>
        <taxon>Arthropoda</taxon>
        <taxon>Hexapoda</taxon>
        <taxon>Insecta</taxon>
        <taxon>Pterygota</taxon>
        <taxon>Neoptera</taxon>
        <taxon>Endopterygota</taxon>
        <taxon>Coleoptera</taxon>
        <taxon>Polyphaga</taxon>
        <taxon>Cucujiformia</taxon>
        <taxon>Chrysomeloidea</taxon>
        <taxon>Cerambycidae</taxon>
        <taxon>Cerambycinae</taxon>
        <taxon>Callichromatini</taxon>
        <taxon>Aromia</taxon>
    </lineage>
</organism>
<evidence type="ECO:0000313" key="3">
    <source>
        <dbReference type="Proteomes" id="UP001162162"/>
    </source>
</evidence>
<dbReference type="Gene3D" id="1.20.58.890">
    <property type="match status" value="1"/>
</dbReference>
<sequence>MDVDPLPGTSSGISTALVLQTLPKIDENDMMKTHVEKLRKGASQLEEDRDALLSTLDSVRNADLMYELEESEYMLEENDKDDVNRYADRIMSRCLTVEVKVLTQRDHMQEEALFQVNHLIDSLVIALKSDAETAKAKCVTYMNACSSSTVQGITDKKFESALLGCTVDDQKKVKRRLQGLLNYFDKLKVTSIQ</sequence>
<feature type="coiled-coil region" evidence="1">
    <location>
        <begin position="35"/>
        <end position="62"/>
    </location>
</feature>
<dbReference type="AlphaFoldDB" id="A0AAV8Y711"/>